<protein>
    <submittedName>
        <fullName evidence="2">Uncharacterized protein</fullName>
    </submittedName>
</protein>
<organism evidence="2 3">
    <name type="scientific">Trichocladium antarcticum</name>
    <dbReference type="NCBI Taxonomy" id="1450529"/>
    <lineage>
        <taxon>Eukaryota</taxon>
        <taxon>Fungi</taxon>
        <taxon>Dikarya</taxon>
        <taxon>Ascomycota</taxon>
        <taxon>Pezizomycotina</taxon>
        <taxon>Sordariomycetes</taxon>
        <taxon>Sordariomycetidae</taxon>
        <taxon>Sordariales</taxon>
        <taxon>Chaetomiaceae</taxon>
        <taxon>Trichocladium</taxon>
    </lineage>
</organism>
<name>A0AAN6UF64_9PEZI</name>
<evidence type="ECO:0000313" key="2">
    <source>
        <dbReference type="EMBL" id="KAK4131644.1"/>
    </source>
</evidence>
<sequence length="358" mass="37241">MAWVKTSSVVLLQVAVLVSGVAARCTRVCPANDPLLVLLRAEPDDAAPSFCREFLGLPVSTVSVTVTPTVAATVTATSHVTEVITEVDSTITVTVPASAITETPVKRNLAKRSVDYPTWLPTTYPPRQVSSACACLSVPLSVVTTTATAAAVTVTAPTTVTETTTTTVHSTAIATVTVEPVATTRRAAIEILRKDTGASVGWLYNSNGPAIAGSAAQAITVHFTLAAGATTGSAMRISLEGLTPSALGFVKASNPTNIVELEDNYGSLSVVEPTPPGSPPVTSGSSKYESDIWTINTETRMIGWQWVATSGTHPPIYLYRVGGRLYPVGNVPAFLAATGGASSANYEVMLRYSLVSET</sequence>
<comment type="caution">
    <text evidence="2">The sequence shown here is derived from an EMBL/GenBank/DDBJ whole genome shotgun (WGS) entry which is preliminary data.</text>
</comment>
<proteinExistence type="predicted"/>
<keyword evidence="1" id="KW-0732">Signal</keyword>
<evidence type="ECO:0000313" key="3">
    <source>
        <dbReference type="Proteomes" id="UP001304895"/>
    </source>
</evidence>
<gene>
    <name evidence="2" type="ORF">BT67DRAFT_387157</name>
</gene>
<reference evidence="2" key="2">
    <citation type="submission" date="2023-05" db="EMBL/GenBank/DDBJ databases">
        <authorList>
            <consortium name="Lawrence Berkeley National Laboratory"/>
            <person name="Steindorff A."/>
            <person name="Hensen N."/>
            <person name="Bonometti L."/>
            <person name="Westerberg I."/>
            <person name="Brannstrom I.O."/>
            <person name="Guillou S."/>
            <person name="Cros-Aarteil S."/>
            <person name="Calhoun S."/>
            <person name="Haridas S."/>
            <person name="Kuo A."/>
            <person name="Mondo S."/>
            <person name="Pangilinan J."/>
            <person name="Riley R."/>
            <person name="Labutti K."/>
            <person name="Andreopoulos B."/>
            <person name="Lipzen A."/>
            <person name="Chen C."/>
            <person name="Yanf M."/>
            <person name="Daum C."/>
            <person name="Ng V."/>
            <person name="Clum A."/>
            <person name="Ohm R."/>
            <person name="Martin F."/>
            <person name="Silar P."/>
            <person name="Natvig D."/>
            <person name="Lalanne C."/>
            <person name="Gautier V."/>
            <person name="Ament-Velasquez S.L."/>
            <person name="Kruys A."/>
            <person name="Hutchinson M.I."/>
            <person name="Powell A.J."/>
            <person name="Barry K."/>
            <person name="Miller A.N."/>
            <person name="Grigoriev I.V."/>
            <person name="Debuchy R."/>
            <person name="Gladieux P."/>
            <person name="Thoren M.H."/>
            <person name="Johannesson H."/>
        </authorList>
    </citation>
    <scope>NUCLEOTIDE SEQUENCE</scope>
    <source>
        <strain evidence="2">CBS 123565</strain>
    </source>
</reference>
<dbReference type="Proteomes" id="UP001304895">
    <property type="component" value="Unassembled WGS sequence"/>
</dbReference>
<dbReference type="AlphaFoldDB" id="A0AAN6UF64"/>
<accession>A0AAN6UF64</accession>
<feature type="chain" id="PRO_5043009064" evidence="1">
    <location>
        <begin position="24"/>
        <end position="358"/>
    </location>
</feature>
<reference evidence="2" key="1">
    <citation type="journal article" date="2023" name="Mol. Phylogenet. Evol.">
        <title>Genome-scale phylogeny and comparative genomics of the fungal order Sordariales.</title>
        <authorList>
            <person name="Hensen N."/>
            <person name="Bonometti L."/>
            <person name="Westerberg I."/>
            <person name="Brannstrom I.O."/>
            <person name="Guillou S."/>
            <person name="Cros-Aarteil S."/>
            <person name="Calhoun S."/>
            <person name="Haridas S."/>
            <person name="Kuo A."/>
            <person name="Mondo S."/>
            <person name="Pangilinan J."/>
            <person name="Riley R."/>
            <person name="LaButti K."/>
            <person name="Andreopoulos B."/>
            <person name="Lipzen A."/>
            <person name="Chen C."/>
            <person name="Yan M."/>
            <person name="Daum C."/>
            <person name="Ng V."/>
            <person name="Clum A."/>
            <person name="Steindorff A."/>
            <person name="Ohm R.A."/>
            <person name="Martin F."/>
            <person name="Silar P."/>
            <person name="Natvig D.O."/>
            <person name="Lalanne C."/>
            <person name="Gautier V."/>
            <person name="Ament-Velasquez S.L."/>
            <person name="Kruys A."/>
            <person name="Hutchinson M.I."/>
            <person name="Powell A.J."/>
            <person name="Barry K."/>
            <person name="Miller A.N."/>
            <person name="Grigoriev I.V."/>
            <person name="Debuchy R."/>
            <person name="Gladieux P."/>
            <person name="Hiltunen Thoren M."/>
            <person name="Johannesson H."/>
        </authorList>
    </citation>
    <scope>NUCLEOTIDE SEQUENCE</scope>
    <source>
        <strain evidence="2">CBS 123565</strain>
    </source>
</reference>
<dbReference type="EMBL" id="MU853422">
    <property type="protein sequence ID" value="KAK4131644.1"/>
    <property type="molecule type" value="Genomic_DNA"/>
</dbReference>
<feature type="signal peptide" evidence="1">
    <location>
        <begin position="1"/>
        <end position="23"/>
    </location>
</feature>
<evidence type="ECO:0000256" key="1">
    <source>
        <dbReference type="SAM" id="SignalP"/>
    </source>
</evidence>
<keyword evidence="3" id="KW-1185">Reference proteome</keyword>